<dbReference type="RefSeq" id="WP_183331065.1">
    <property type="nucleotide sequence ID" value="NZ_BMHX01000001.1"/>
</dbReference>
<keyword evidence="2" id="KW-0418">Kinase</keyword>
<reference evidence="2 3" key="1">
    <citation type="submission" date="2020-08" db="EMBL/GenBank/DDBJ databases">
        <title>Genomic Encyclopedia of Type Strains, Phase IV (KMG-IV): sequencing the most valuable type-strain genomes for metagenomic binning, comparative biology and taxonomic classification.</title>
        <authorList>
            <person name="Goeker M."/>
        </authorList>
    </citation>
    <scope>NUCLEOTIDE SEQUENCE [LARGE SCALE GENOMIC DNA]</scope>
    <source>
        <strain evidence="2 3">DSM 101465</strain>
    </source>
</reference>
<feature type="domain" description="ATPase BadF/BadG/BcrA/BcrD type" evidence="1">
    <location>
        <begin position="12"/>
        <end position="288"/>
    </location>
</feature>
<dbReference type="InterPro" id="IPR002731">
    <property type="entry name" value="ATPase_BadF"/>
</dbReference>
<organism evidence="2 3">
    <name type="scientific">Chelatococcus composti</name>
    <dbReference type="NCBI Taxonomy" id="1743235"/>
    <lineage>
        <taxon>Bacteria</taxon>
        <taxon>Pseudomonadati</taxon>
        <taxon>Pseudomonadota</taxon>
        <taxon>Alphaproteobacteria</taxon>
        <taxon>Hyphomicrobiales</taxon>
        <taxon>Chelatococcaceae</taxon>
        <taxon>Chelatococcus</taxon>
    </lineage>
</organism>
<evidence type="ECO:0000313" key="2">
    <source>
        <dbReference type="EMBL" id="MBB6166423.1"/>
    </source>
</evidence>
<dbReference type="PANTHER" id="PTHR43190">
    <property type="entry name" value="N-ACETYL-D-GLUCOSAMINE KINASE"/>
    <property type="match status" value="1"/>
</dbReference>
<dbReference type="EC" id="2.7.1.8" evidence="2"/>
<dbReference type="SUPFAM" id="SSF53067">
    <property type="entry name" value="Actin-like ATPase domain"/>
    <property type="match status" value="2"/>
</dbReference>
<dbReference type="Pfam" id="PF01869">
    <property type="entry name" value="BcrAD_BadFG"/>
    <property type="match status" value="1"/>
</dbReference>
<dbReference type="InterPro" id="IPR052519">
    <property type="entry name" value="Euk-type_GlcNAc_Kinase"/>
</dbReference>
<dbReference type="InterPro" id="IPR043129">
    <property type="entry name" value="ATPase_NBD"/>
</dbReference>
<protein>
    <submittedName>
        <fullName evidence="2">Glucosamine kinase</fullName>
        <ecNumber evidence="2">2.7.1.8</ecNumber>
    </submittedName>
</protein>
<proteinExistence type="predicted"/>
<dbReference type="Gene3D" id="3.30.420.40">
    <property type="match status" value="2"/>
</dbReference>
<accession>A0A841KAA7</accession>
<gene>
    <name evidence="2" type="ORF">HNQ73_000031</name>
</gene>
<dbReference type="Proteomes" id="UP000588017">
    <property type="component" value="Unassembled WGS sequence"/>
</dbReference>
<dbReference type="GO" id="GO:0047931">
    <property type="term" value="F:glucosamine kinase activity"/>
    <property type="evidence" value="ECO:0007669"/>
    <property type="project" value="UniProtKB-EC"/>
</dbReference>
<comment type="caution">
    <text evidence="2">The sequence shown here is derived from an EMBL/GenBank/DDBJ whole genome shotgun (WGS) entry which is preliminary data.</text>
</comment>
<dbReference type="AlphaFoldDB" id="A0A841KAA7"/>
<keyword evidence="2" id="KW-0808">Transferase</keyword>
<name>A0A841KAA7_9HYPH</name>
<dbReference type="CDD" id="cd24082">
    <property type="entry name" value="ASKHA_NBD_GspK-like"/>
    <property type="match status" value="1"/>
</dbReference>
<sequence length="296" mass="30596">MCVSGPADTLLLGVDGGGTQCRLRLRSGDGTLVGEARGGPSNIRFDPGTVARSIVDACHSILDRAGLPREATSLIHAGLGLAGAAQTSAREQFLANHLPFRSISLDTDAYAAWLGAFGGENGAILIVGTGSCGLSVVDGARTYVGGWGAEISDEGSGLAIGREAIRRALWAYDGRAPMTALAQTLLEGFGHNPEAIIDWARSARPADFARLAPLVFDHAGRRDPLAIELVETAARDITRIAERLLATGAPRLCLLGGVAGALQPWLPPYIADRIVPAAADATEGAILMACQAAARA</sequence>
<dbReference type="EMBL" id="JACHEH010000001">
    <property type="protein sequence ID" value="MBB6166423.1"/>
    <property type="molecule type" value="Genomic_DNA"/>
</dbReference>
<evidence type="ECO:0000259" key="1">
    <source>
        <dbReference type="Pfam" id="PF01869"/>
    </source>
</evidence>
<evidence type="ECO:0000313" key="3">
    <source>
        <dbReference type="Proteomes" id="UP000588017"/>
    </source>
</evidence>
<dbReference type="PANTHER" id="PTHR43190:SF3">
    <property type="entry name" value="N-ACETYL-D-GLUCOSAMINE KINASE"/>
    <property type="match status" value="1"/>
</dbReference>
<keyword evidence="3" id="KW-1185">Reference proteome</keyword>